<evidence type="ECO:0000313" key="3">
    <source>
        <dbReference type="Proteomes" id="UP000422764"/>
    </source>
</evidence>
<evidence type="ECO:0000313" key="2">
    <source>
        <dbReference type="EMBL" id="QGU95671.1"/>
    </source>
</evidence>
<keyword evidence="1" id="KW-0812">Transmembrane</keyword>
<organism evidence="2 3">
    <name type="scientific">Clostridium bovifaecis</name>
    <dbReference type="NCBI Taxonomy" id="2184719"/>
    <lineage>
        <taxon>Bacteria</taxon>
        <taxon>Bacillati</taxon>
        <taxon>Bacillota</taxon>
        <taxon>Clostridia</taxon>
        <taxon>Eubacteriales</taxon>
        <taxon>Clostridiaceae</taxon>
        <taxon>Clostridium</taxon>
    </lineage>
</organism>
<proteinExistence type="predicted"/>
<evidence type="ECO:0000256" key="1">
    <source>
        <dbReference type="SAM" id="Phobius"/>
    </source>
</evidence>
<dbReference type="AlphaFoldDB" id="A0A6I6EZK1"/>
<keyword evidence="1" id="KW-1133">Transmembrane helix</keyword>
<reference evidence="2 3" key="1">
    <citation type="submission" date="2019-12" db="EMBL/GenBank/DDBJ databases">
        <title>Genome sequenceing of Clostridium bovifaecis.</title>
        <authorList>
            <person name="Yao Y."/>
        </authorList>
    </citation>
    <scope>NUCLEOTIDE SEQUENCE [LARGE SCALE GENOMIC DNA]</scope>
    <source>
        <strain evidence="2 3">BXX</strain>
    </source>
</reference>
<keyword evidence="3" id="KW-1185">Reference proteome</keyword>
<dbReference type="EMBL" id="CP046522">
    <property type="protein sequence ID" value="QGU95671.1"/>
    <property type="molecule type" value="Genomic_DNA"/>
</dbReference>
<keyword evidence="1" id="KW-0472">Membrane</keyword>
<feature type="transmembrane region" description="Helical" evidence="1">
    <location>
        <begin position="34"/>
        <end position="55"/>
    </location>
</feature>
<name>A0A6I6EZK1_9CLOT</name>
<protein>
    <submittedName>
        <fullName evidence="2">Uncharacterized protein</fullName>
    </submittedName>
</protein>
<sequence>MDKRDLQEVIHEEVGSPLKELASSFKKEKKKTDYISYIKCCGFCAFMLYLLYLLYKISVSIDINLFY</sequence>
<gene>
    <name evidence="2" type="ORF">GOM49_11740</name>
</gene>
<dbReference type="Proteomes" id="UP000422764">
    <property type="component" value="Chromosome"/>
</dbReference>
<accession>A0A6I6EZK1</accession>